<dbReference type="PANTHER" id="PTHR30160">
    <property type="entry name" value="TETRAACYLDISACCHARIDE 4'-KINASE-RELATED"/>
    <property type="match status" value="1"/>
</dbReference>
<dbReference type="GO" id="GO:0009244">
    <property type="term" value="P:lipopolysaccharide core region biosynthetic process"/>
    <property type="evidence" value="ECO:0007669"/>
    <property type="project" value="TreeGrafter"/>
</dbReference>
<dbReference type="RefSeq" id="WP_113975340.1">
    <property type="nucleotide sequence ID" value="NZ_QNRE01000015.1"/>
</dbReference>
<dbReference type="InterPro" id="IPR051199">
    <property type="entry name" value="LPS_LOS_Heptosyltrfase"/>
</dbReference>
<accession>A0A366D726</accession>
<dbReference type="SUPFAM" id="SSF53756">
    <property type="entry name" value="UDP-Glycosyltransferase/glycogen phosphorylase"/>
    <property type="match status" value="1"/>
</dbReference>
<organism evidence="3 4">
    <name type="scientific">Nocardia puris</name>
    <dbReference type="NCBI Taxonomy" id="208602"/>
    <lineage>
        <taxon>Bacteria</taxon>
        <taxon>Bacillati</taxon>
        <taxon>Actinomycetota</taxon>
        <taxon>Actinomycetes</taxon>
        <taxon>Mycobacteriales</taxon>
        <taxon>Nocardiaceae</taxon>
        <taxon>Nocardia</taxon>
    </lineage>
</organism>
<evidence type="ECO:0000256" key="2">
    <source>
        <dbReference type="ARBA" id="ARBA00022679"/>
    </source>
</evidence>
<comment type="caution">
    <text evidence="3">The sequence shown here is derived from an EMBL/GenBank/DDBJ whole genome shotgun (WGS) entry which is preliminary data.</text>
</comment>
<keyword evidence="2 3" id="KW-0808">Transferase</keyword>
<dbReference type="EMBL" id="QNRE01000015">
    <property type="protein sequence ID" value="RBO85289.1"/>
    <property type="molecule type" value="Genomic_DNA"/>
</dbReference>
<dbReference type="OrthoDB" id="9768048at2"/>
<keyword evidence="4" id="KW-1185">Reference proteome</keyword>
<dbReference type="GO" id="GO:0008713">
    <property type="term" value="F:ADP-heptose-lipopolysaccharide heptosyltransferase activity"/>
    <property type="evidence" value="ECO:0007669"/>
    <property type="project" value="TreeGrafter"/>
</dbReference>
<dbReference type="STRING" id="1210090.GCA_001613185_03059"/>
<dbReference type="Pfam" id="PF01075">
    <property type="entry name" value="Glyco_transf_9"/>
    <property type="match status" value="1"/>
</dbReference>
<proteinExistence type="predicted"/>
<gene>
    <name evidence="3" type="ORF">DFR74_115137</name>
</gene>
<protein>
    <submittedName>
        <fullName evidence="3">Heptosyltransferase-2</fullName>
    </submittedName>
</protein>
<dbReference type="AlphaFoldDB" id="A0A366D726"/>
<dbReference type="Gene3D" id="3.40.50.2000">
    <property type="entry name" value="Glycogen Phosphorylase B"/>
    <property type="match status" value="2"/>
</dbReference>
<dbReference type="CDD" id="cd03789">
    <property type="entry name" value="GT9_LPS_heptosyltransferase"/>
    <property type="match status" value="1"/>
</dbReference>
<evidence type="ECO:0000313" key="4">
    <source>
        <dbReference type="Proteomes" id="UP000252586"/>
    </source>
</evidence>
<keyword evidence="1" id="KW-0328">Glycosyltransferase</keyword>
<evidence type="ECO:0000256" key="1">
    <source>
        <dbReference type="ARBA" id="ARBA00022676"/>
    </source>
</evidence>
<sequence length="383" mass="41697">MSTDLTLSTTGFHWNEDCRHFQGGLPCQHWRACPGCGHYDPMTYRVLIVMLKRLGDMLIASPLPTRIRDQHPGAHITWLVGAESAPIVEMIACVDRVLVWGPDTAQTVLAERYDEVLSFERDPAVAGLVPRISAEHRAGLAYGAPHNALYPIGEAARHFFAMNTWNDFRTHGNDKTWTELYFEVAGYPYTGEPYQLQVPEDARARVAAALAGTGGWICLNVGGSKPTKQWPVQRWIALGRRLLDDGHRLLVTGGPEDRHVCAQILSALDTGVGRVRHDHWSLAEFVAVPESCAVMVTGDSFGFHLALAHDLPVVVLFGPSNPAEVVPRHADTVTVLTSSLGCSPCAHQVTCGGVGGCMDTVTVTDVHTAITDHLATSTAPQEF</sequence>
<evidence type="ECO:0000313" key="3">
    <source>
        <dbReference type="EMBL" id="RBO85289.1"/>
    </source>
</evidence>
<dbReference type="PANTHER" id="PTHR30160:SF1">
    <property type="entry name" value="LIPOPOLYSACCHARIDE 1,2-N-ACETYLGLUCOSAMINETRANSFERASE-RELATED"/>
    <property type="match status" value="1"/>
</dbReference>
<name>A0A366D726_9NOCA</name>
<dbReference type="Proteomes" id="UP000252586">
    <property type="component" value="Unassembled WGS sequence"/>
</dbReference>
<dbReference type="InterPro" id="IPR002201">
    <property type="entry name" value="Glyco_trans_9"/>
</dbReference>
<dbReference type="GO" id="GO:0005829">
    <property type="term" value="C:cytosol"/>
    <property type="evidence" value="ECO:0007669"/>
    <property type="project" value="TreeGrafter"/>
</dbReference>
<reference evidence="3 4" key="1">
    <citation type="submission" date="2018-06" db="EMBL/GenBank/DDBJ databases">
        <title>Genomic Encyclopedia of Type Strains, Phase IV (KMG-IV): sequencing the most valuable type-strain genomes for metagenomic binning, comparative biology and taxonomic classification.</title>
        <authorList>
            <person name="Goeker M."/>
        </authorList>
    </citation>
    <scope>NUCLEOTIDE SEQUENCE [LARGE SCALE GENOMIC DNA]</scope>
    <source>
        <strain evidence="3 4">DSM 44599</strain>
    </source>
</reference>